<feature type="chain" id="PRO_5008001339" description="Lipoprotein" evidence="1">
    <location>
        <begin position="22"/>
        <end position="314"/>
    </location>
</feature>
<organism evidence="2 3">
    <name type="scientific">Flavisolibacter tropicus</name>
    <dbReference type="NCBI Taxonomy" id="1492898"/>
    <lineage>
        <taxon>Bacteria</taxon>
        <taxon>Pseudomonadati</taxon>
        <taxon>Bacteroidota</taxon>
        <taxon>Chitinophagia</taxon>
        <taxon>Chitinophagales</taxon>
        <taxon>Chitinophagaceae</taxon>
        <taxon>Flavisolibacter</taxon>
    </lineage>
</organism>
<keyword evidence="3" id="KW-1185">Reference proteome</keyword>
<evidence type="ECO:0000313" key="3">
    <source>
        <dbReference type="Proteomes" id="UP000077177"/>
    </source>
</evidence>
<evidence type="ECO:0000256" key="1">
    <source>
        <dbReference type="SAM" id="SignalP"/>
    </source>
</evidence>
<dbReference type="KEGG" id="fla:SY85_14740"/>
<name>A0A172TXG8_9BACT</name>
<keyword evidence="1" id="KW-0732">Signal</keyword>
<reference evidence="3" key="1">
    <citation type="submission" date="2015-01" db="EMBL/GenBank/DDBJ databases">
        <title>Flavisolibacter sp./LCS9/ whole genome sequencing.</title>
        <authorList>
            <person name="Kim M.K."/>
            <person name="Srinivasan S."/>
            <person name="Lee J.-J."/>
        </authorList>
    </citation>
    <scope>NUCLEOTIDE SEQUENCE [LARGE SCALE GENOMIC DNA]</scope>
    <source>
        <strain evidence="3">LCS9</strain>
    </source>
</reference>
<accession>A0A172TXG8</accession>
<dbReference type="OrthoDB" id="658429at2"/>
<feature type="signal peptide" evidence="1">
    <location>
        <begin position="1"/>
        <end position="21"/>
    </location>
</feature>
<dbReference type="PROSITE" id="PS51257">
    <property type="entry name" value="PROKAR_LIPOPROTEIN"/>
    <property type="match status" value="1"/>
</dbReference>
<reference evidence="2 3" key="2">
    <citation type="journal article" date="2016" name="Int. J. Syst. Evol. Microbiol.">
        <title>Flavisolibacter tropicus sp. nov., isolated from tropical soil.</title>
        <authorList>
            <person name="Lee J.J."/>
            <person name="Kang M.S."/>
            <person name="Kim G.S."/>
            <person name="Lee C.S."/>
            <person name="Lim S."/>
            <person name="Lee J."/>
            <person name="Roh S.H."/>
            <person name="Kang H."/>
            <person name="Ha J.M."/>
            <person name="Bae S."/>
            <person name="Jung H.Y."/>
            <person name="Kim M.K."/>
        </authorList>
    </citation>
    <scope>NUCLEOTIDE SEQUENCE [LARGE SCALE GENOMIC DNA]</scope>
    <source>
        <strain evidence="2 3">LCS9</strain>
    </source>
</reference>
<dbReference type="Proteomes" id="UP000077177">
    <property type="component" value="Chromosome"/>
</dbReference>
<proteinExistence type="predicted"/>
<evidence type="ECO:0008006" key="4">
    <source>
        <dbReference type="Google" id="ProtNLM"/>
    </source>
</evidence>
<sequence length="314" mass="33733">MHLQFRNLAVMTILLATTVIACTKNNASEDDKSSDLFSELTVQSKDQVDVSGEVDAVTNDANLAVENYSAISGGKFLGVLGTICDATVTVDSASNPRKVTITYNGTNCIGNRKRTGTVILTMPATKRWKEPGTVITVTYQNLKVTRVADNKSITLNGTHVLTNVSGGLLLGLPARTSITHTITSNDMSITFDDGTQRTWQVARQRVYTYNNGIVVTITGTHTEGSKTGIAEWGTTRGGQPFTTSITQPLVIRQDCLFRLTAGQVQHEQHGTTATTTFGLNADGVATGCPGSGTYYCKLEWKGLNNNVRSVVVAY</sequence>
<dbReference type="AlphaFoldDB" id="A0A172TXG8"/>
<protein>
    <recommendedName>
        <fullName evidence="4">Lipoprotein</fullName>
    </recommendedName>
</protein>
<dbReference type="EMBL" id="CP011390">
    <property type="protein sequence ID" value="ANE51574.1"/>
    <property type="molecule type" value="Genomic_DNA"/>
</dbReference>
<evidence type="ECO:0000313" key="2">
    <source>
        <dbReference type="EMBL" id="ANE51574.1"/>
    </source>
</evidence>
<gene>
    <name evidence="2" type="ORF">SY85_14740</name>
</gene>